<dbReference type="GO" id="GO:0006351">
    <property type="term" value="P:DNA-templated transcription"/>
    <property type="evidence" value="ECO:0007669"/>
    <property type="project" value="TreeGrafter"/>
</dbReference>
<evidence type="ECO:0000256" key="2">
    <source>
        <dbReference type="ARBA" id="ARBA00023015"/>
    </source>
</evidence>
<dbReference type="Pfam" id="PF03466">
    <property type="entry name" value="LysR_substrate"/>
    <property type="match status" value="1"/>
</dbReference>
<evidence type="ECO:0000256" key="3">
    <source>
        <dbReference type="ARBA" id="ARBA00023125"/>
    </source>
</evidence>
<comment type="similarity">
    <text evidence="1">Belongs to the LysR transcriptional regulatory family.</text>
</comment>
<dbReference type="SUPFAM" id="SSF46785">
    <property type="entry name" value="Winged helix' DNA-binding domain"/>
    <property type="match status" value="1"/>
</dbReference>
<evidence type="ECO:0000256" key="4">
    <source>
        <dbReference type="ARBA" id="ARBA00023163"/>
    </source>
</evidence>
<dbReference type="InterPro" id="IPR058163">
    <property type="entry name" value="LysR-type_TF_proteobact-type"/>
</dbReference>
<proteinExistence type="inferred from homology"/>
<dbReference type="EMBL" id="MCWU01000085">
    <property type="protein sequence ID" value="PMJ60958.1"/>
    <property type="molecule type" value="Genomic_DNA"/>
</dbReference>
<keyword evidence="4" id="KW-0804">Transcription</keyword>
<dbReference type="InterPro" id="IPR005119">
    <property type="entry name" value="LysR_subst-bd"/>
</dbReference>
<accession>A0A2N7F5K5</accession>
<dbReference type="InterPro" id="IPR036390">
    <property type="entry name" value="WH_DNA-bd_sf"/>
</dbReference>
<dbReference type="Gene3D" id="1.10.10.10">
    <property type="entry name" value="Winged helix-like DNA-binding domain superfamily/Winged helix DNA-binding domain"/>
    <property type="match status" value="1"/>
</dbReference>
<evidence type="ECO:0000256" key="1">
    <source>
        <dbReference type="ARBA" id="ARBA00009437"/>
    </source>
</evidence>
<sequence>MNLNDIKVFIDVVEAGSFAGAGKALAMPSTTVSRKVQMLESDLGVKLLHRSTRKLSLTEAGQQYFQLCQQHLVALEDANEQIKQTQLEPKGKIRITSPLEFAIQYVQPWIVEFLNRYPEISIELDTSDDYVNMVEDRIDVAFRSGTLKDSSLIARRIGPKKNVCCASPEFLKKIQKLKKPEDLQKVNCLVMGNSIAHTRWHFTKGEQSYDVEVSGFYAANGARLIIDSALQGLGVAYVPVALVAPYLKNDQLVPVLTGYDTPTSDVFVVYQAHRYMAKPIRIFIDFVIEKVTPNAPWAD</sequence>
<comment type="caution">
    <text evidence="6">The sequence shown here is derived from an EMBL/GenBank/DDBJ whole genome shotgun (WGS) entry which is preliminary data.</text>
</comment>
<dbReference type="AlphaFoldDB" id="A0A2N7F5K5"/>
<dbReference type="Proteomes" id="UP000235330">
    <property type="component" value="Unassembled WGS sequence"/>
</dbReference>
<dbReference type="RefSeq" id="WP_102517315.1">
    <property type="nucleotide sequence ID" value="NZ_CAWNSM010000085.1"/>
</dbReference>
<dbReference type="InterPro" id="IPR000847">
    <property type="entry name" value="LysR_HTH_N"/>
</dbReference>
<dbReference type="PROSITE" id="PS50931">
    <property type="entry name" value="HTH_LYSR"/>
    <property type="match status" value="1"/>
</dbReference>
<dbReference type="InterPro" id="IPR036388">
    <property type="entry name" value="WH-like_DNA-bd_sf"/>
</dbReference>
<dbReference type="CDD" id="cd08422">
    <property type="entry name" value="PBP2_CrgA_like"/>
    <property type="match status" value="1"/>
</dbReference>
<gene>
    <name evidence="6" type="ORF">BCU17_07345</name>
</gene>
<dbReference type="PANTHER" id="PTHR30537">
    <property type="entry name" value="HTH-TYPE TRANSCRIPTIONAL REGULATOR"/>
    <property type="match status" value="1"/>
</dbReference>
<dbReference type="FunFam" id="1.10.10.10:FF:000001">
    <property type="entry name" value="LysR family transcriptional regulator"/>
    <property type="match status" value="1"/>
</dbReference>
<dbReference type="GO" id="GO:0043565">
    <property type="term" value="F:sequence-specific DNA binding"/>
    <property type="evidence" value="ECO:0007669"/>
    <property type="project" value="TreeGrafter"/>
</dbReference>
<reference evidence="7" key="1">
    <citation type="submission" date="2016-07" db="EMBL/GenBank/DDBJ databases">
        <title>Nontailed viruses are major unrecognized killers of bacteria in the ocean.</title>
        <authorList>
            <person name="Kauffman K."/>
            <person name="Hussain F."/>
            <person name="Yang J."/>
            <person name="Arevalo P."/>
            <person name="Brown J."/>
            <person name="Cutler M."/>
            <person name="Kelly L."/>
            <person name="Polz M.F."/>
        </authorList>
    </citation>
    <scope>NUCLEOTIDE SEQUENCE [LARGE SCALE GENOMIC DNA]</scope>
    <source>
        <strain evidence="7">10N.261.55.E11</strain>
    </source>
</reference>
<organism evidence="6 7">
    <name type="scientific">Vibrio splendidus</name>
    <dbReference type="NCBI Taxonomy" id="29497"/>
    <lineage>
        <taxon>Bacteria</taxon>
        <taxon>Pseudomonadati</taxon>
        <taxon>Pseudomonadota</taxon>
        <taxon>Gammaproteobacteria</taxon>
        <taxon>Vibrionales</taxon>
        <taxon>Vibrionaceae</taxon>
        <taxon>Vibrio</taxon>
    </lineage>
</organism>
<keyword evidence="2" id="KW-0805">Transcription regulation</keyword>
<keyword evidence="3" id="KW-0238">DNA-binding</keyword>
<evidence type="ECO:0000313" key="7">
    <source>
        <dbReference type="Proteomes" id="UP000235330"/>
    </source>
</evidence>
<dbReference type="GO" id="GO:0003700">
    <property type="term" value="F:DNA-binding transcription factor activity"/>
    <property type="evidence" value="ECO:0007669"/>
    <property type="project" value="InterPro"/>
</dbReference>
<evidence type="ECO:0000313" key="6">
    <source>
        <dbReference type="EMBL" id="PMJ60958.1"/>
    </source>
</evidence>
<evidence type="ECO:0000259" key="5">
    <source>
        <dbReference type="PROSITE" id="PS50931"/>
    </source>
</evidence>
<protein>
    <submittedName>
        <fullName evidence="6">LysR family transcriptional regulator</fullName>
    </submittedName>
</protein>
<dbReference type="PANTHER" id="PTHR30537:SF5">
    <property type="entry name" value="HTH-TYPE TRANSCRIPTIONAL ACTIVATOR TTDR-RELATED"/>
    <property type="match status" value="1"/>
</dbReference>
<dbReference type="Gene3D" id="3.40.190.290">
    <property type="match status" value="1"/>
</dbReference>
<name>A0A2N7F5K5_VIBSP</name>
<dbReference type="SUPFAM" id="SSF53850">
    <property type="entry name" value="Periplasmic binding protein-like II"/>
    <property type="match status" value="1"/>
</dbReference>
<feature type="domain" description="HTH lysR-type" evidence="5">
    <location>
        <begin position="1"/>
        <end position="58"/>
    </location>
</feature>
<dbReference type="Pfam" id="PF00126">
    <property type="entry name" value="HTH_1"/>
    <property type="match status" value="1"/>
</dbReference>